<dbReference type="EMBL" id="JAEUBE010000352">
    <property type="protein sequence ID" value="KAH3663955.1"/>
    <property type="molecule type" value="Genomic_DNA"/>
</dbReference>
<evidence type="ECO:0000313" key="9">
    <source>
        <dbReference type="EMBL" id="KAH3663955.1"/>
    </source>
</evidence>
<evidence type="ECO:0000256" key="3">
    <source>
        <dbReference type="ARBA" id="ARBA00022692"/>
    </source>
</evidence>
<feature type="transmembrane region" description="Helical" evidence="7">
    <location>
        <begin position="363"/>
        <end position="381"/>
    </location>
</feature>
<keyword evidence="3 7" id="KW-0812">Transmembrane</keyword>
<dbReference type="GeneID" id="70236634"/>
<feature type="transmembrane region" description="Helical" evidence="7">
    <location>
        <begin position="270"/>
        <end position="295"/>
    </location>
</feature>
<feature type="transmembrane region" description="Helical" evidence="7">
    <location>
        <begin position="200"/>
        <end position="222"/>
    </location>
</feature>
<gene>
    <name evidence="9" type="ORF">OGAPHI_004669</name>
</gene>
<feature type="transmembrane region" description="Helical" evidence="7">
    <location>
        <begin position="37"/>
        <end position="54"/>
    </location>
</feature>
<feature type="transmembrane region" description="Helical" evidence="7">
    <location>
        <begin position="107"/>
        <end position="126"/>
    </location>
</feature>
<dbReference type="PANTHER" id="PTHR43791:SF24">
    <property type="entry name" value="NICOTINIC ACID PLASMA MEMBRANE TRANSPORTER"/>
    <property type="match status" value="1"/>
</dbReference>
<reference evidence="9" key="1">
    <citation type="journal article" date="2021" name="Open Biol.">
        <title>Shared evolutionary footprints suggest mitochondrial oxidative damage underlies multiple complex I losses in fungi.</title>
        <authorList>
            <person name="Schikora-Tamarit M.A."/>
            <person name="Marcet-Houben M."/>
            <person name="Nosek J."/>
            <person name="Gabaldon T."/>
        </authorList>
    </citation>
    <scope>NUCLEOTIDE SEQUENCE</scope>
    <source>
        <strain evidence="9">CBS6075</strain>
    </source>
</reference>
<comment type="subcellular location">
    <subcellularLocation>
        <location evidence="1">Membrane</location>
        <topology evidence="1">Multi-pass membrane protein</topology>
    </subcellularLocation>
</comment>
<dbReference type="FunFam" id="1.20.1250.20:FF:000068">
    <property type="entry name" value="MFS general substrate transporter"/>
    <property type="match status" value="1"/>
</dbReference>
<dbReference type="Gene3D" id="1.20.1250.20">
    <property type="entry name" value="MFS general substrate transporter like domains"/>
    <property type="match status" value="2"/>
</dbReference>
<feature type="transmembrane region" description="Helical" evidence="7">
    <location>
        <begin position="78"/>
        <end position="100"/>
    </location>
</feature>
<evidence type="ECO:0000313" key="10">
    <source>
        <dbReference type="Proteomes" id="UP000769157"/>
    </source>
</evidence>
<evidence type="ECO:0000256" key="4">
    <source>
        <dbReference type="ARBA" id="ARBA00022989"/>
    </source>
</evidence>
<feature type="transmembrane region" description="Helical" evidence="7">
    <location>
        <begin position="307"/>
        <end position="327"/>
    </location>
</feature>
<dbReference type="Pfam" id="PF07690">
    <property type="entry name" value="MFS_1"/>
    <property type="match status" value="1"/>
</dbReference>
<keyword evidence="2" id="KW-0813">Transport</keyword>
<keyword evidence="4 7" id="KW-1133">Transmembrane helix</keyword>
<feature type="transmembrane region" description="Helical" evidence="7">
    <location>
        <begin position="132"/>
        <end position="155"/>
    </location>
</feature>
<organism evidence="9 10">
    <name type="scientific">Ogataea philodendri</name>
    <dbReference type="NCBI Taxonomy" id="1378263"/>
    <lineage>
        <taxon>Eukaryota</taxon>
        <taxon>Fungi</taxon>
        <taxon>Dikarya</taxon>
        <taxon>Ascomycota</taxon>
        <taxon>Saccharomycotina</taxon>
        <taxon>Pichiomycetes</taxon>
        <taxon>Pichiales</taxon>
        <taxon>Pichiaceae</taxon>
        <taxon>Ogataea</taxon>
    </lineage>
</organism>
<feature type="transmembrane region" description="Helical" evidence="7">
    <location>
        <begin position="426"/>
        <end position="448"/>
    </location>
</feature>
<dbReference type="AlphaFoldDB" id="A0A9P8P2J3"/>
<feature type="transmembrane region" description="Helical" evidence="7">
    <location>
        <begin position="334"/>
        <end position="351"/>
    </location>
</feature>
<dbReference type="OrthoDB" id="2985014at2759"/>
<evidence type="ECO:0000256" key="6">
    <source>
        <dbReference type="ARBA" id="ARBA00037968"/>
    </source>
</evidence>
<dbReference type="RefSeq" id="XP_046060235.1">
    <property type="nucleotide sequence ID" value="XM_046205772.1"/>
</dbReference>
<dbReference type="InterPro" id="IPR020846">
    <property type="entry name" value="MFS_dom"/>
</dbReference>
<proteinExistence type="inferred from homology"/>
<comment type="caution">
    <text evidence="9">The sequence shown here is derived from an EMBL/GenBank/DDBJ whole genome shotgun (WGS) entry which is preliminary data.</text>
</comment>
<protein>
    <recommendedName>
        <fullName evidence="8">Major facilitator superfamily (MFS) profile domain-containing protein</fullName>
    </recommendedName>
</protein>
<feature type="domain" description="Major facilitator superfamily (MFS) profile" evidence="8">
    <location>
        <begin position="41"/>
        <end position="479"/>
    </location>
</feature>
<evidence type="ECO:0000259" key="8">
    <source>
        <dbReference type="PROSITE" id="PS50850"/>
    </source>
</evidence>
<keyword evidence="10" id="KW-1185">Reference proteome</keyword>
<evidence type="ECO:0000256" key="1">
    <source>
        <dbReference type="ARBA" id="ARBA00004141"/>
    </source>
</evidence>
<feature type="transmembrane region" description="Helical" evidence="7">
    <location>
        <begin position="167"/>
        <end position="188"/>
    </location>
</feature>
<dbReference type="InterPro" id="IPR011701">
    <property type="entry name" value="MFS"/>
</dbReference>
<comment type="similarity">
    <text evidence="6">Belongs to the major facilitator superfamily. Allantoate permease family.</text>
</comment>
<dbReference type="PROSITE" id="PS50850">
    <property type="entry name" value="MFS"/>
    <property type="match status" value="1"/>
</dbReference>
<dbReference type="GO" id="GO:0022857">
    <property type="term" value="F:transmembrane transporter activity"/>
    <property type="evidence" value="ECO:0007669"/>
    <property type="project" value="InterPro"/>
</dbReference>
<dbReference type="SUPFAM" id="SSF103473">
    <property type="entry name" value="MFS general substrate transporter"/>
    <property type="match status" value="1"/>
</dbReference>
<dbReference type="Proteomes" id="UP000769157">
    <property type="component" value="Unassembled WGS sequence"/>
</dbReference>
<sequence>MDKAASVRVSCEEDLVLSSVVTHDDETKLEKRMLRKMDMVILPVVAWVYLIAYLDRSNIGNAQSAGLSESLGLSSSQYSAAVSLFYVTYILVETPCTIVFKKTRPSLVLAILAAAWSLVGLFAGFVNNFAGLVVIRLLLGAIEGGLFPCLALYLATVYKREELAYRMSYLFAAAALAGAIGGLLAYGLLKMDGIHGKEGWRWLFIIEGCISFTGAIFVIGGLPNRMDTAWFLNKQERLYFIRRKEESEKIFKEDEESFEDVKLAFKDPKVYLSAVSQFCAEVVFYGFSTFLPQIIKAMGHSTLSTQALTVPVYVVGAISFILIAAASDYTKRRLPFLVGAAIFPIVGYIILLSADGNDAKMGGVYVLTIGAFAGPGLNLSWINNNTAGHLKRASSVGIQLSIANVAGVVIGQIYRSNDFPMFILGHGFSLGCISFAIISYICQAWYLNSQNKKKQKRRESGEVDSSKRGDNSDDFIYMI</sequence>
<reference evidence="9" key="2">
    <citation type="submission" date="2021-01" db="EMBL/GenBank/DDBJ databases">
        <authorList>
            <person name="Schikora-Tamarit M.A."/>
        </authorList>
    </citation>
    <scope>NUCLEOTIDE SEQUENCE</scope>
    <source>
        <strain evidence="9">CBS6075</strain>
    </source>
</reference>
<dbReference type="GO" id="GO:0016020">
    <property type="term" value="C:membrane"/>
    <property type="evidence" value="ECO:0007669"/>
    <property type="project" value="UniProtKB-SubCell"/>
</dbReference>
<evidence type="ECO:0000256" key="2">
    <source>
        <dbReference type="ARBA" id="ARBA00022448"/>
    </source>
</evidence>
<evidence type="ECO:0000256" key="7">
    <source>
        <dbReference type="SAM" id="Phobius"/>
    </source>
</evidence>
<feature type="transmembrane region" description="Helical" evidence="7">
    <location>
        <begin position="393"/>
        <end position="414"/>
    </location>
</feature>
<dbReference type="FunFam" id="1.20.1250.20:FF:000018">
    <property type="entry name" value="MFS transporter permease"/>
    <property type="match status" value="1"/>
</dbReference>
<name>A0A9P8P2J3_9ASCO</name>
<accession>A0A9P8P2J3</accession>
<evidence type="ECO:0000256" key="5">
    <source>
        <dbReference type="ARBA" id="ARBA00023136"/>
    </source>
</evidence>
<keyword evidence="5 7" id="KW-0472">Membrane</keyword>
<dbReference type="InterPro" id="IPR036259">
    <property type="entry name" value="MFS_trans_sf"/>
</dbReference>
<dbReference type="PANTHER" id="PTHR43791">
    <property type="entry name" value="PERMEASE-RELATED"/>
    <property type="match status" value="1"/>
</dbReference>